<dbReference type="PANTHER" id="PTHR13011:SF0">
    <property type="entry name" value="GENERAL TRANSCRIPTION FACTOR IIF SUBUNIT 1"/>
    <property type="match status" value="1"/>
</dbReference>
<accession>A0ABN8RIR9</accession>
<dbReference type="Pfam" id="PF05793">
    <property type="entry name" value="TFIIF_alpha"/>
    <property type="match status" value="1"/>
</dbReference>
<feature type="region of interest" description="Disordered" evidence="9">
    <location>
        <begin position="52"/>
        <end position="110"/>
    </location>
</feature>
<feature type="compositionally biased region" description="Basic and acidic residues" evidence="9">
    <location>
        <begin position="189"/>
        <end position="205"/>
    </location>
</feature>
<keyword evidence="11" id="KW-1185">Reference proteome</keyword>
<feature type="compositionally biased region" description="Acidic residues" evidence="9">
    <location>
        <begin position="225"/>
        <end position="237"/>
    </location>
</feature>
<comment type="function">
    <text evidence="7 8">TFIIF is a general transcription initiation factor that binds to RNA polymerase II and helps to recruit it to the initiation complex in collaboration with TFIIB. It promotes transcription elongation.</text>
</comment>
<feature type="compositionally biased region" description="Acidic residues" evidence="9">
    <location>
        <begin position="293"/>
        <end position="308"/>
    </location>
</feature>
<gene>
    <name evidence="10" type="ORF">PEVE_00012172</name>
</gene>
<evidence type="ECO:0000256" key="6">
    <source>
        <dbReference type="ARBA" id="ARBA00023242"/>
    </source>
</evidence>
<feature type="compositionally biased region" description="Basic and acidic residues" evidence="9">
    <location>
        <begin position="309"/>
        <end position="326"/>
    </location>
</feature>
<dbReference type="Proteomes" id="UP001159427">
    <property type="component" value="Unassembled WGS sequence"/>
</dbReference>
<keyword evidence="4 8" id="KW-0238">DNA-binding</keyword>
<sequence length="524" mass="57998">MSQPSVSGFTAGAANTSMYKVRVPRHLAKKYSVMRFQSTKVDISAVSKAQMSRQTESIEEKESENLPTFGAGSEFGRERREEARKKRRGHVTQPKNPEAAPWNLRIGGKSGRRFTGRKEAGINENSSYYILTQCEDGAFEAVPVNNWYSFTADIKYQTLTADEAEEEFNRRERTVNYFSLMVKKRLADNKDDMEEGEHSDMDKSSKIASRTANLIIHDDERDLSLSEEENDDDEEENQGSSKEGKPNSFFKKFRKEVKPSTAFEFDFEYKIESRTSKQDVTALKVNKPKAEDDLNAEETSSEDEDELTQEGHELKDMLERDEGKESWDEDEDEEDPDGDEMKGTSALFLQGDKKKKKKSGSGSSTSSNSRSSTPTIATDGAANTIAAAATKLSQDRPGTPSKSKKRPASASKKGTPGEEGSPASKKPRVSPAPSAGGAGGGSRTSTPTPTGGEEGPQGITEEAVRRYLTRKPMTSKDLLQKFKSKRTGLSNDETVKKLAAIVRKIQPEQKTIKGKLYLSLKPQS</sequence>
<name>A0ABN8RIR9_9CNID</name>
<reference evidence="10 11" key="1">
    <citation type="submission" date="2022-05" db="EMBL/GenBank/DDBJ databases">
        <authorList>
            <consortium name="Genoscope - CEA"/>
            <person name="William W."/>
        </authorList>
    </citation>
    <scope>NUCLEOTIDE SEQUENCE [LARGE SCALE GENOMIC DNA]</scope>
</reference>
<organism evidence="10 11">
    <name type="scientific">Porites evermanni</name>
    <dbReference type="NCBI Taxonomy" id="104178"/>
    <lineage>
        <taxon>Eukaryota</taxon>
        <taxon>Metazoa</taxon>
        <taxon>Cnidaria</taxon>
        <taxon>Anthozoa</taxon>
        <taxon>Hexacorallia</taxon>
        <taxon>Scleractinia</taxon>
        <taxon>Fungiina</taxon>
        <taxon>Poritidae</taxon>
        <taxon>Porites</taxon>
    </lineage>
</organism>
<evidence type="ECO:0000256" key="3">
    <source>
        <dbReference type="ARBA" id="ARBA00023015"/>
    </source>
</evidence>
<comment type="caution">
    <text evidence="10">The sequence shown here is derived from an EMBL/GenBank/DDBJ whole genome shotgun (WGS) entry which is preliminary data.</text>
</comment>
<feature type="compositionally biased region" description="Acidic residues" evidence="9">
    <location>
        <begin position="327"/>
        <end position="338"/>
    </location>
</feature>
<evidence type="ECO:0000256" key="2">
    <source>
        <dbReference type="ARBA" id="ARBA00005249"/>
    </source>
</evidence>
<feature type="compositionally biased region" description="Basic and acidic residues" evidence="9">
    <location>
        <begin position="75"/>
        <end position="84"/>
    </location>
</feature>
<feature type="compositionally biased region" description="Low complexity" evidence="9">
    <location>
        <begin position="443"/>
        <end position="461"/>
    </location>
</feature>
<feature type="region of interest" description="Disordered" evidence="9">
    <location>
        <begin position="276"/>
        <end position="463"/>
    </location>
</feature>
<dbReference type="InterPro" id="IPR011039">
    <property type="entry name" value="TFIIF_interaction"/>
</dbReference>
<dbReference type="InterPro" id="IPR036388">
    <property type="entry name" value="WH-like_DNA-bd_sf"/>
</dbReference>
<evidence type="ECO:0000256" key="1">
    <source>
        <dbReference type="ARBA" id="ARBA00004123"/>
    </source>
</evidence>
<evidence type="ECO:0000313" key="10">
    <source>
        <dbReference type="EMBL" id="CAH3179156.1"/>
    </source>
</evidence>
<dbReference type="Gene3D" id="1.10.10.10">
    <property type="entry name" value="Winged helix-like DNA-binding domain superfamily/Winged helix DNA-binding domain"/>
    <property type="match status" value="1"/>
</dbReference>
<evidence type="ECO:0000256" key="9">
    <source>
        <dbReference type="SAM" id="MobiDB-lite"/>
    </source>
</evidence>
<keyword evidence="6 8" id="KW-0539">Nucleus</keyword>
<dbReference type="EMBL" id="CALNXI010001893">
    <property type="protein sequence ID" value="CAH3179156.1"/>
    <property type="molecule type" value="Genomic_DNA"/>
</dbReference>
<dbReference type="SUPFAM" id="SSF46785">
    <property type="entry name" value="Winged helix' DNA-binding domain"/>
    <property type="match status" value="1"/>
</dbReference>
<comment type="similarity">
    <text evidence="2 8">Belongs to the TFIIF alpha subunit family.</text>
</comment>
<evidence type="ECO:0000256" key="5">
    <source>
        <dbReference type="ARBA" id="ARBA00023163"/>
    </source>
</evidence>
<dbReference type="SUPFAM" id="SSF50916">
    <property type="entry name" value="Rap30/74 interaction domains"/>
    <property type="match status" value="1"/>
</dbReference>
<evidence type="ECO:0000256" key="8">
    <source>
        <dbReference type="RuleBase" id="RU366044"/>
    </source>
</evidence>
<proteinExistence type="inferred from homology"/>
<feature type="compositionally biased region" description="Low complexity" evidence="9">
    <location>
        <begin position="360"/>
        <end position="390"/>
    </location>
</feature>
<evidence type="ECO:0000256" key="7">
    <source>
        <dbReference type="ARBA" id="ARBA00025232"/>
    </source>
</evidence>
<evidence type="ECO:0000313" key="11">
    <source>
        <dbReference type="Proteomes" id="UP001159427"/>
    </source>
</evidence>
<protein>
    <recommendedName>
        <fullName evidence="8">Transcription initiation factor IIF subunit alpha</fullName>
    </recommendedName>
</protein>
<dbReference type="InterPro" id="IPR036390">
    <property type="entry name" value="WH_DNA-bd_sf"/>
</dbReference>
<evidence type="ECO:0000256" key="4">
    <source>
        <dbReference type="ARBA" id="ARBA00023125"/>
    </source>
</evidence>
<comment type="subcellular location">
    <subcellularLocation>
        <location evidence="1 8">Nucleus</location>
    </subcellularLocation>
</comment>
<keyword evidence="5 8" id="KW-0804">Transcription</keyword>
<feature type="region of interest" description="Disordered" evidence="9">
    <location>
        <begin position="189"/>
        <end position="250"/>
    </location>
</feature>
<keyword evidence="3 8" id="KW-0805">Transcription regulation</keyword>
<dbReference type="PANTHER" id="PTHR13011">
    <property type="entry name" value="TFIIF-ALPHA"/>
    <property type="match status" value="1"/>
</dbReference>
<dbReference type="InterPro" id="IPR008851">
    <property type="entry name" value="TFIIF-alpha"/>
</dbReference>